<dbReference type="InterPro" id="IPR038499">
    <property type="entry name" value="BRO1_sf"/>
</dbReference>
<gene>
    <name evidence="2" type="ORF">NLS_LOCUS6848</name>
</gene>
<sequence length="158" mass="17352">MRSKACNQPLDKHQSALDVLTRYYDQLVAIENKIPITATQNPISFKWKDAFDKGSLFFGRASLTLNDGAFERTAVLFNCGALMSAIASSQSMCTDEELKTAAKFFQQSAGVFAHLKDSILGIVQQEPTPDLMPDTLSVLSIIMLAQAQEAIYIKAEKG</sequence>
<dbReference type="SMART" id="SM01041">
    <property type="entry name" value="BRO1"/>
    <property type="match status" value="1"/>
</dbReference>
<dbReference type="Gene3D" id="1.25.40.280">
    <property type="entry name" value="alix/aip1 like domains"/>
    <property type="match status" value="1"/>
</dbReference>
<dbReference type="PANTHER" id="PTHR23030:SF39">
    <property type="entry name" value="PROGRAMMED CELL DEATH 6-INTERACTING PROTEIN"/>
    <property type="match status" value="1"/>
</dbReference>
<organism evidence="2 3">
    <name type="scientific">Litomosoides sigmodontis</name>
    <name type="common">Filarial nematode worm</name>
    <dbReference type="NCBI Taxonomy" id="42156"/>
    <lineage>
        <taxon>Eukaryota</taxon>
        <taxon>Metazoa</taxon>
        <taxon>Ecdysozoa</taxon>
        <taxon>Nematoda</taxon>
        <taxon>Chromadorea</taxon>
        <taxon>Rhabditida</taxon>
        <taxon>Spirurina</taxon>
        <taxon>Spiruromorpha</taxon>
        <taxon>Filarioidea</taxon>
        <taxon>Onchocercidae</taxon>
        <taxon>Litomosoides</taxon>
    </lineage>
</organism>
<evidence type="ECO:0000313" key="2">
    <source>
        <dbReference type="EMBL" id="VDK84874.1"/>
    </source>
</evidence>
<reference evidence="2 3" key="1">
    <citation type="submission" date="2018-08" db="EMBL/GenBank/DDBJ databases">
        <authorList>
            <person name="Laetsch R D."/>
            <person name="Stevens L."/>
            <person name="Kumar S."/>
            <person name="Blaxter L. M."/>
        </authorList>
    </citation>
    <scope>NUCLEOTIDE SEQUENCE [LARGE SCALE GENOMIC DNA]</scope>
</reference>
<dbReference type="InterPro" id="IPR004328">
    <property type="entry name" value="BRO1_dom"/>
</dbReference>
<keyword evidence="3" id="KW-1185">Reference proteome</keyword>
<dbReference type="GO" id="GO:0000281">
    <property type="term" value="P:mitotic cytokinesis"/>
    <property type="evidence" value="ECO:0007669"/>
    <property type="project" value="TreeGrafter"/>
</dbReference>
<dbReference type="GO" id="GO:0005768">
    <property type="term" value="C:endosome"/>
    <property type="evidence" value="ECO:0007669"/>
    <property type="project" value="TreeGrafter"/>
</dbReference>
<proteinExistence type="predicted"/>
<evidence type="ECO:0000313" key="3">
    <source>
        <dbReference type="Proteomes" id="UP000277928"/>
    </source>
</evidence>
<dbReference type="AlphaFoldDB" id="A0A3P6V3K9"/>
<dbReference type="PANTHER" id="PTHR23030">
    <property type="entry name" value="PCD6 INTERACTING PROTEIN-RELATED"/>
    <property type="match status" value="1"/>
</dbReference>
<dbReference type="STRING" id="42156.A0A3P6V3K9"/>
<protein>
    <recommendedName>
        <fullName evidence="1">BRO1 domain-containing protein</fullName>
    </recommendedName>
</protein>
<feature type="domain" description="BRO1" evidence="1">
    <location>
        <begin position="1"/>
        <end position="158"/>
    </location>
</feature>
<accession>A0A3P6V3K9</accession>
<dbReference type="PROSITE" id="PS51180">
    <property type="entry name" value="BRO1"/>
    <property type="match status" value="1"/>
</dbReference>
<dbReference type="OrthoDB" id="2141925at2759"/>
<dbReference type="OMA" id="MCTDEEL"/>
<evidence type="ECO:0000259" key="1">
    <source>
        <dbReference type="PROSITE" id="PS51180"/>
    </source>
</evidence>
<dbReference type="Proteomes" id="UP000277928">
    <property type="component" value="Unassembled WGS sequence"/>
</dbReference>
<dbReference type="EMBL" id="UYRX01000642">
    <property type="protein sequence ID" value="VDK84874.1"/>
    <property type="molecule type" value="Genomic_DNA"/>
</dbReference>
<name>A0A3P6V3K9_LITSI</name>
<dbReference type="Pfam" id="PF03097">
    <property type="entry name" value="BRO1"/>
    <property type="match status" value="1"/>
</dbReference>